<keyword evidence="1" id="KW-0812">Transmembrane</keyword>
<comment type="caution">
    <text evidence="2">The sequence shown here is derived from an EMBL/GenBank/DDBJ whole genome shotgun (WGS) entry which is preliminary data.</text>
</comment>
<dbReference type="Proteomes" id="UP000228681">
    <property type="component" value="Unassembled WGS sequence"/>
</dbReference>
<dbReference type="AlphaFoldDB" id="A0A2G9Z299"/>
<evidence type="ECO:0000256" key="1">
    <source>
        <dbReference type="SAM" id="Phobius"/>
    </source>
</evidence>
<proteinExistence type="predicted"/>
<evidence type="ECO:0000313" key="2">
    <source>
        <dbReference type="EMBL" id="PIP24831.1"/>
    </source>
</evidence>
<keyword evidence="1" id="KW-0472">Membrane</keyword>
<dbReference type="EMBL" id="PCRS01000038">
    <property type="protein sequence ID" value="PIP24831.1"/>
    <property type="molecule type" value="Genomic_DNA"/>
</dbReference>
<accession>A0A2G9Z299</accession>
<organism evidence="2 3">
    <name type="scientific">Candidatus Nealsonbacteria bacterium CG23_combo_of_CG06-09_8_20_14_all_36_12</name>
    <dbReference type="NCBI Taxonomy" id="1974718"/>
    <lineage>
        <taxon>Bacteria</taxon>
        <taxon>Candidatus Nealsoniibacteriota</taxon>
    </lineage>
</organism>
<reference evidence="2 3" key="1">
    <citation type="submission" date="2017-09" db="EMBL/GenBank/DDBJ databases">
        <title>Depth-based differentiation of microbial function through sediment-hosted aquifers and enrichment of novel symbionts in the deep terrestrial subsurface.</title>
        <authorList>
            <person name="Probst A.J."/>
            <person name="Ladd B."/>
            <person name="Jarett J.K."/>
            <person name="Geller-Mcgrath D.E."/>
            <person name="Sieber C.M."/>
            <person name="Emerson J.B."/>
            <person name="Anantharaman K."/>
            <person name="Thomas B.C."/>
            <person name="Malmstrom R."/>
            <person name="Stieglmeier M."/>
            <person name="Klingl A."/>
            <person name="Woyke T."/>
            <person name="Ryan C.M."/>
            <person name="Banfield J.F."/>
        </authorList>
    </citation>
    <scope>NUCLEOTIDE SEQUENCE [LARGE SCALE GENOMIC DNA]</scope>
    <source>
        <strain evidence="2">CG23_combo_of_CG06-09_8_20_14_all_36_12</strain>
    </source>
</reference>
<evidence type="ECO:0008006" key="4">
    <source>
        <dbReference type="Google" id="ProtNLM"/>
    </source>
</evidence>
<name>A0A2G9Z299_9BACT</name>
<sequence length="119" mass="13681">TLIIKIMNNTLILNPPISLKWPSIIKLSLKIFWILSFALIASLLVFYIFQVNTVIKDSYLIKNYDKIFSAISQENNNLKINFSQSNSLDDIETLVQNLNFEKVSEVKYIQILGSEVVVK</sequence>
<keyword evidence="1" id="KW-1133">Transmembrane helix</keyword>
<feature type="non-terminal residue" evidence="2">
    <location>
        <position position="1"/>
    </location>
</feature>
<feature type="transmembrane region" description="Helical" evidence="1">
    <location>
        <begin position="31"/>
        <end position="49"/>
    </location>
</feature>
<gene>
    <name evidence="2" type="ORF">COX34_02080</name>
</gene>
<protein>
    <recommendedName>
        <fullName evidence="4">Cell division protein FtsL</fullName>
    </recommendedName>
</protein>
<evidence type="ECO:0000313" key="3">
    <source>
        <dbReference type="Proteomes" id="UP000228681"/>
    </source>
</evidence>